<dbReference type="PANTHER" id="PTHR10634:SF124">
    <property type="entry name" value="ZINC FINGER A20 AND AN1 DOMAIN-CONTAINING STRESS-ASSOCIATED PROTEIN 8-RELATED"/>
    <property type="match status" value="1"/>
</dbReference>
<proteinExistence type="predicted"/>
<dbReference type="FunFam" id="4.10.1110.10:FF:000001">
    <property type="entry name" value="Zinc finger AN1-type containing 6"/>
    <property type="match status" value="1"/>
</dbReference>
<reference evidence="8" key="1">
    <citation type="submission" date="2022-02" db="EMBL/GenBank/DDBJ databases">
        <authorList>
            <person name="Henning P.M."/>
            <person name="McCubbin A.G."/>
            <person name="Shore J.S."/>
        </authorList>
    </citation>
    <scope>NUCLEOTIDE SEQUENCE</scope>
    <source>
        <strain evidence="8">F60SS</strain>
        <tissue evidence="8">Leaves</tissue>
    </source>
</reference>
<dbReference type="SMART" id="SM00154">
    <property type="entry name" value="ZnF_AN1"/>
    <property type="match status" value="1"/>
</dbReference>
<evidence type="ECO:0000256" key="2">
    <source>
        <dbReference type="ARBA" id="ARBA00022723"/>
    </source>
</evidence>
<evidence type="ECO:0000256" key="4">
    <source>
        <dbReference type="ARBA" id="ARBA00022833"/>
    </source>
</evidence>
<dbReference type="OrthoDB" id="428577at2759"/>
<protein>
    <recommendedName>
        <fullName evidence="7">AN1-type domain-containing protein</fullName>
    </recommendedName>
</protein>
<evidence type="ECO:0000256" key="3">
    <source>
        <dbReference type="ARBA" id="ARBA00022771"/>
    </source>
</evidence>
<evidence type="ECO:0000256" key="5">
    <source>
        <dbReference type="PROSITE-ProRule" id="PRU00449"/>
    </source>
</evidence>
<gene>
    <name evidence="8" type="ORF">Tsubulata_038029</name>
</gene>
<dbReference type="SUPFAM" id="SSF118310">
    <property type="entry name" value="AN1-like Zinc finger"/>
    <property type="match status" value="1"/>
</dbReference>
<feature type="region of interest" description="Disordered" evidence="6">
    <location>
        <begin position="96"/>
        <end position="115"/>
    </location>
</feature>
<dbReference type="InterPro" id="IPR035896">
    <property type="entry name" value="AN1-like_Znf"/>
</dbReference>
<reference evidence="8" key="2">
    <citation type="journal article" date="2023" name="Plants (Basel)">
        <title>Annotation of the Turnera subulata (Passifloraceae) Draft Genome Reveals the S-Locus Evolved after the Divergence of Turneroideae from Passifloroideae in a Stepwise Manner.</title>
        <authorList>
            <person name="Henning P.M."/>
            <person name="Roalson E.H."/>
            <person name="Mir W."/>
            <person name="McCubbin A.G."/>
            <person name="Shore J.S."/>
        </authorList>
    </citation>
    <scope>NUCLEOTIDE SEQUENCE</scope>
    <source>
        <strain evidence="8">F60SS</strain>
    </source>
</reference>
<dbReference type="AlphaFoldDB" id="A0A9Q0J7K2"/>
<comment type="function">
    <text evidence="1">May be involved in environmental stress response.</text>
</comment>
<dbReference type="EMBL" id="JAKUCV010005414">
    <property type="protein sequence ID" value="KAJ4831284.1"/>
    <property type="molecule type" value="Genomic_DNA"/>
</dbReference>
<keyword evidence="2" id="KW-0479">Metal-binding</keyword>
<feature type="domain" description="AN1-type" evidence="7">
    <location>
        <begin position="122"/>
        <end position="168"/>
    </location>
</feature>
<comment type="caution">
    <text evidence="8">The sequence shown here is derived from an EMBL/GenBank/DDBJ whole genome shotgun (WGS) entry which is preliminary data.</text>
</comment>
<dbReference type="PROSITE" id="PS51039">
    <property type="entry name" value="ZF_AN1"/>
    <property type="match status" value="1"/>
</dbReference>
<evidence type="ECO:0000313" key="9">
    <source>
        <dbReference type="Proteomes" id="UP001141552"/>
    </source>
</evidence>
<evidence type="ECO:0000259" key="7">
    <source>
        <dbReference type="PROSITE" id="PS51039"/>
    </source>
</evidence>
<dbReference type="Proteomes" id="UP001141552">
    <property type="component" value="Unassembled WGS sequence"/>
</dbReference>
<keyword evidence="3 5" id="KW-0863">Zinc-finger</keyword>
<accession>A0A9Q0J7K2</accession>
<evidence type="ECO:0000256" key="1">
    <source>
        <dbReference type="ARBA" id="ARBA00003732"/>
    </source>
</evidence>
<keyword evidence="9" id="KW-1185">Reference proteome</keyword>
<evidence type="ECO:0000256" key="6">
    <source>
        <dbReference type="SAM" id="MobiDB-lite"/>
    </source>
</evidence>
<evidence type="ECO:0000313" key="8">
    <source>
        <dbReference type="EMBL" id="KAJ4831284.1"/>
    </source>
</evidence>
<name>A0A9Q0J7K2_9ROSI</name>
<dbReference type="Gene3D" id="4.10.1110.10">
    <property type="entry name" value="AN1-like Zinc finger"/>
    <property type="match status" value="1"/>
</dbReference>
<dbReference type="GO" id="GO:0008270">
    <property type="term" value="F:zinc ion binding"/>
    <property type="evidence" value="ECO:0007669"/>
    <property type="project" value="UniProtKB-KW"/>
</dbReference>
<dbReference type="Pfam" id="PF01428">
    <property type="entry name" value="zf-AN1"/>
    <property type="match status" value="1"/>
</dbReference>
<dbReference type="PANTHER" id="PTHR10634">
    <property type="entry name" value="AN1-TYPE ZINC FINGER PROTEIN"/>
    <property type="match status" value="1"/>
</dbReference>
<sequence>MPLVSELEKYLGVPLLHGQAPRGRFQFTLDGIRHRLSGWQGKHLSLAGRMTLVQSTISAIPLHPMQAAWLPEHICNQIDQLARQFLWARGASNASTPAAADKVSPTPSNSITADSVGKASPAAIKNRCEGCNKKVGLTGFACRCGEVFCGKHRYPKDHCCTFDFRTLDRELLVKQNPLVQADKLGSRV</sequence>
<organism evidence="8 9">
    <name type="scientific">Turnera subulata</name>
    <dbReference type="NCBI Taxonomy" id="218843"/>
    <lineage>
        <taxon>Eukaryota</taxon>
        <taxon>Viridiplantae</taxon>
        <taxon>Streptophyta</taxon>
        <taxon>Embryophyta</taxon>
        <taxon>Tracheophyta</taxon>
        <taxon>Spermatophyta</taxon>
        <taxon>Magnoliopsida</taxon>
        <taxon>eudicotyledons</taxon>
        <taxon>Gunneridae</taxon>
        <taxon>Pentapetalae</taxon>
        <taxon>rosids</taxon>
        <taxon>fabids</taxon>
        <taxon>Malpighiales</taxon>
        <taxon>Passifloraceae</taxon>
        <taxon>Turnera</taxon>
    </lineage>
</organism>
<dbReference type="InterPro" id="IPR000058">
    <property type="entry name" value="Znf_AN1"/>
</dbReference>
<keyword evidence="4" id="KW-0862">Zinc</keyword>
<dbReference type="InterPro" id="IPR050652">
    <property type="entry name" value="AN1_A20_ZnFinger"/>
</dbReference>